<dbReference type="Pfam" id="PF00535">
    <property type="entry name" value="Glycos_transf_2"/>
    <property type="match status" value="1"/>
</dbReference>
<keyword evidence="1" id="KW-1133">Transmembrane helix</keyword>
<feature type="domain" description="Glycosyltransferase 2-like" evidence="2">
    <location>
        <begin position="15"/>
        <end position="145"/>
    </location>
</feature>
<dbReference type="GO" id="GO:0044010">
    <property type="term" value="P:single-species biofilm formation"/>
    <property type="evidence" value="ECO:0007669"/>
    <property type="project" value="TreeGrafter"/>
</dbReference>
<dbReference type="PANTHER" id="PTHR43685:SF2">
    <property type="entry name" value="GLYCOSYLTRANSFERASE 2-LIKE DOMAIN-CONTAINING PROTEIN"/>
    <property type="match status" value="1"/>
</dbReference>
<feature type="transmembrane region" description="Helical" evidence="1">
    <location>
        <begin position="281"/>
        <end position="301"/>
    </location>
</feature>
<dbReference type="PANTHER" id="PTHR43685">
    <property type="entry name" value="GLYCOSYLTRANSFERASE"/>
    <property type="match status" value="1"/>
</dbReference>
<dbReference type="SUPFAM" id="SSF53448">
    <property type="entry name" value="Nucleotide-diphospho-sugar transferases"/>
    <property type="match status" value="1"/>
</dbReference>
<dbReference type="InterPro" id="IPR001173">
    <property type="entry name" value="Glyco_trans_2-like"/>
</dbReference>
<dbReference type="AlphaFoldDB" id="A0A1F6GNP2"/>
<evidence type="ECO:0000313" key="4">
    <source>
        <dbReference type="Proteomes" id="UP000177583"/>
    </source>
</evidence>
<gene>
    <name evidence="3" type="ORF">A2557_06015</name>
</gene>
<organism evidence="3 4">
    <name type="scientific">Candidatus Lambdaproteobacteria bacterium RIFOXYD2_FULL_56_26</name>
    <dbReference type="NCBI Taxonomy" id="1817773"/>
    <lineage>
        <taxon>Bacteria</taxon>
        <taxon>Pseudomonadati</taxon>
        <taxon>Pseudomonadota</taxon>
        <taxon>Candidatus Lambdaproteobacteria</taxon>
    </lineage>
</organism>
<dbReference type="InterPro" id="IPR029044">
    <property type="entry name" value="Nucleotide-diphossugar_trans"/>
</dbReference>
<evidence type="ECO:0000259" key="2">
    <source>
        <dbReference type="Pfam" id="PF00535"/>
    </source>
</evidence>
<proteinExistence type="predicted"/>
<dbReference type="InterPro" id="IPR050834">
    <property type="entry name" value="Glycosyltransf_2"/>
</dbReference>
<accession>A0A1F6GNP2</accession>
<dbReference type="Proteomes" id="UP000177583">
    <property type="component" value="Unassembled WGS sequence"/>
</dbReference>
<name>A0A1F6GNP2_9PROT</name>
<evidence type="ECO:0000256" key="1">
    <source>
        <dbReference type="SAM" id="Phobius"/>
    </source>
</evidence>
<keyword evidence="1" id="KW-0472">Membrane</keyword>
<sequence length="344" mass="37808">MAPEPSAVGRPTKVSILIPFQKENDYLAESLAAITKLTYPAVEVVLAPDVALSPEFWQAHLADLKVPVLELVTGPVSPSIKRDSSAEQATGEILAFLDDDAYPEPDWLDRLVPHFADPRVCAVGGPQITPPSDGFWGQVSGATFLSPLNGAAARRYHRFEQVFQVDDWPSVNLLVRKADFLAVGGFDSAFWPGEDTKLCADLVATGKTILCDGQAPVFHHRRAGFYRHMRQVGNYGEHRGYFAKVYPSTSRKPAYFAPSAFLLFVLFGWLALFLPSPWPQLFGLGWALYAGALGVHVFGVWQKSRNLLVSVSTLPFMVGVHLVYGFRFLKGLLAGKDFASKLGR</sequence>
<protein>
    <recommendedName>
        <fullName evidence="2">Glycosyltransferase 2-like domain-containing protein</fullName>
    </recommendedName>
</protein>
<reference evidence="3 4" key="1">
    <citation type="journal article" date="2016" name="Nat. Commun.">
        <title>Thousands of microbial genomes shed light on interconnected biogeochemical processes in an aquifer system.</title>
        <authorList>
            <person name="Anantharaman K."/>
            <person name="Brown C.T."/>
            <person name="Hug L.A."/>
            <person name="Sharon I."/>
            <person name="Castelle C.J."/>
            <person name="Probst A.J."/>
            <person name="Thomas B.C."/>
            <person name="Singh A."/>
            <person name="Wilkins M.J."/>
            <person name="Karaoz U."/>
            <person name="Brodie E.L."/>
            <person name="Williams K.H."/>
            <person name="Hubbard S.S."/>
            <person name="Banfield J.F."/>
        </authorList>
    </citation>
    <scope>NUCLEOTIDE SEQUENCE [LARGE SCALE GENOMIC DNA]</scope>
</reference>
<comment type="caution">
    <text evidence="3">The sequence shown here is derived from an EMBL/GenBank/DDBJ whole genome shotgun (WGS) entry which is preliminary data.</text>
</comment>
<dbReference type="Gene3D" id="3.90.550.10">
    <property type="entry name" value="Spore Coat Polysaccharide Biosynthesis Protein SpsA, Chain A"/>
    <property type="match status" value="1"/>
</dbReference>
<feature type="transmembrane region" description="Helical" evidence="1">
    <location>
        <begin position="255"/>
        <end position="274"/>
    </location>
</feature>
<dbReference type="EMBL" id="MFNF01000055">
    <property type="protein sequence ID" value="OGG99693.1"/>
    <property type="molecule type" value="Genomic_DNA"/>
</dbReference>
<feature type="transmembrane region" description="Helical" evidence="1">
    <location>
        <begin position="307"/>
        <end position="326"/>
    </location>
</feature>
<keyword evidence="1" id="KW-0812">Transmembrane</keyword>
<evidence type="ECO:0000313" key="3">
    <source>
        <dbReference type="EMBL" id="OGG99693.1"/>
    </source>
</evidence>